<name>A0A1V0SLX7_9VIRU</name>
<protein>
    <submittedName>
        <fullName evidence="1">Uncharacterized protein</fullName>
    </submittedName>
</protein>
<proteinExistence type="predicted"/>
<sequence>MSIEWFVKELYVFNKNILNPYIDEYDKIEVFIINNKNNTSANNKILNKYVSKLIHYYIINYGKEMKIINKINNEQTRLLLINKLSKDFMH</sequence>
<gene>
    <name evidence="1" type="ORF">Klosneuvirus_10_7</name>
</gene>
<dbReference type="EMBL" id="KY684117">
    <property type="protein sequence ID" value="ARF12628.1"/>
    <property type="molecule type" value="Genomic_DNA"/>
</dbReference>
<organism evidence="1">
    <name type="scientific">Klosneuvirus KNV1</name>
    <dbReference type="NCBI Taxonomy" id="1977640"/>
    <lineage>
        <taxon>Viruses</taxon>
        <taxon>Varidnaviria</taxon>
        <taxon>Bamfordvirae</taxon>
        <taxon>Nucleocytoviricota</taxon>
        <taxon>Megaviricetes</taxon>
        <taxon>Imitervirales</taxon>
        <taxon>Mimiviridae</taxon>
        <taxon>Klosneuvirinae</taxon>
        <taxon>Klosneuvirus</taxon>
    </lineage>
</organism>
<reference evidence="1" key="1">
    <citation type="journal article" date="2017" name="Science">
        <title>Giant viruses with an expanded complement of translation system components.</title>
        <authorList>
            <person name="Schulz F."/>
            <person name="Yutin N."/>
            <person name="Ivanova N.N."/>
            <person name="Ortega D.R."/>
            <person name="Lee T.K."/>
            <person name="Vierheilig J."/>
            <person name="Daims H."/>
            <person name="Horn M."/>
            <person name="Wagner M."/>
            <person name="Jensen G.J."/>
            <person name="Kyrpides N.C."/>
            <person name="Koonin E.V."/>
            <person name="Woyke T."/>
        </authorList>
    </citation>
    <scope>NUCLEOTIDE SEQUENCE</scope>
    <source>
        <strain evidence="1">KNV1</strain>
    </source>
</reference>
<accession>A0A1V0SLX7</accession>
<evidence type="ECO:0000313" key="1">
    <source>
        <dbReference type="EMBL" id="ARF12628.1"/>
    </source>
</evidence>